<keyword evidence="15" id="KW-1185">Reference proteome</keyword>
<accession>A0A5R9GNW0</accession>
<keyword evidence="2" id="KW-1003">Cell membrane</keyword>
<evidence type="ECO:0000259" key="13">
    <source>
        <dbReference type="PROSITE" id="PS50885"/>
    </source>
</evidence>
<dbReference type="CDD" id="cd06225">
    <property type="entry name" value="HAMP"/>
    <property type="match status" value="1"/>
</dbReference>
<evidence type="ECO:0000256" key="7">
    <source>
        <dbReference type="ARBA" id="ARBA00022777"/>
    </source>
</evidence>
<dbReference type="GO" id="GO:0005524">
    <property type="term" value="F:ATP binding"/>
    <property type="evidence" value="ECO:0007669"/>
    <property type="project" value="UniProtKB-KW"/>
</dbReference>
<gene>
    <name evidence="14" type="ORF">FE782_00340</name>
</gene>
<dbReference type="RefSeq" id="WP_138191362.1">
    <property type="nucleotide sequence ID" value="NZ_VCIW01000001.1"/>
</dbReference>
<evidence type="ECO:0000256" key="5">
    <source>
        <dbReference type="ARBA" id="ARBA00022692"/>
    </source>
</evidence>
<dbReference type="InterPro" id="IPR010559">
    <property type="entry name" value="Sig_transdc_His_kin_internal"/>
</dbReference>
<feature type="domain" description="HAMP" evidence="13">
    <location>
        <begin position="301"/>
        <end position="353"/>
    </location>
</feature>
<evidence type="ECO:0000256" key="1">
    <source>
        <dbReference type="ARBA" id="ARBA00004651"/>
    </source>
</evidence>
<dbReference type="Pfam" id="PF00672">
    <property type="entry name" value="HAMP"/>
    <property type="match status" value="1"/>
</dbReference>
<keyword evidence="11 12" id="KW-0472">Membrane</keyword>
<evidence type="ECO:0000313" key="14">
    <source>
        <dbReference type="EMBL" id="TLS53845.1"/>
    </source>
</evidence>
<evidence type="ECO:0000256" key="2">
    <source>
        <dbReference type="ARBA" id="ARBA00022475"/>
    </source>
</evidence>
<dbReference type="InterPro" id="IPR003660">
    <property type="entry name" value="HAMP_dom"/>
</dbReference>
<dbReference type="Pfam" id="PF06580">
    <property type="entry name" value="His_kinase"/>
    <property type="match status" value="1"/>
</dbReference>
<dbReference type="InterPro" id="IPR003594">
    <property type="entry name" value="HATPase_dom"/>
</dbReference>
<evidence type="ECO:0000256" key="11">
    <source>
        <dbReference type="ARBA" id="ARBA00023136"/>
    </source>
</evidence>
<evidence type="ECO:0000256" key="12">
    <source>
        <dbReference type="SAM" id="Phobius"/>
    </source>
</evidence>
<dbReference type="PROSITE" id="PS50885">
    <property type="entry name" value="HAMP"/>
    <property type="match status" value="1"/>
</dbReference>
<dbReference type="GO" id="GO:0005886">
    <property type="term" value="C:plasma membrane"/>
    <property type="evidence" value="ECO:0007669"/>
    <property type="project" value="UniProtKB-SubCell"/>
</dbReference>
<dbReference type="AlphaFoldDB" id="A0A5R9GNW0"/>
<feature type="transmembrane region" description="Helical" evidence="12">
    <location>
        <begin position="12"/>
        <end position="33"/>
    </location>
</feature>
<reference evidence="14 15" key="1">
    <citation type="submission" date="2019-05" db="EMBL/GenBank/DDBJ databases">
        <authorList>
            <person name="Narsing Rao M.P."/>
            <person name="Li W.J."/>
        </authorList>
    </citation>
    <scope>NUCLEOTIDE SEQUENCE [LARGE SCALE GENOMIC DNA]</scope>
    <source>
        <strain evidence="14 15">SYSU_K30003</strain>
    </source>
</reference>
<dbReference type="SMART" id="SM00304">
    <property type="entry name" value="HAMP"/>
    <property type="match status" value="1"/>
</dbReference>
<comment type="caution">
    <text evidence="14">The sequence shown here is derived from an EMBL/GenBank/DDBJ whole genome shotgun (WGS) entry which is preliminary data.</text>
</comment>
<evidence type="ECO:0000256" key="6">
    <source>
        <dbReference type="ARBA" id="ARBA00022741"/>
    </source>
</evidence>
<evidence type="ECO:0000256" key="4">
    <source>
        <dbReference type="ARBA" id="ARBA00022679"/>
    </source>
</evidence>
<keyword evidence="5 12" id="KW-0812">Transmembrane</keyword>
<dbReference type="GO" id="GO:0000155">
    <property type="term" value="F:phosphorelay sensor kinase activity"/>
    <property type="evidence" value="ECO:0007669"/>
    <property type="project" value="InterPro"/>
</dbReference>
<dbReference type="InterPro" id="IPR036890">
    <property type="entry name" value="HATPase_C_sf"/>
</dbReference>
<proteinExistence type="predicted"/>
<organism evidence="14 15">
    <name type="scientific">Paenibacillus antri</name>
    <dbReference type="NCBI Taxonomy" id="2582848"/>
    <lineage>
        <taxon>Bacteria</taxon>
        <taxon>Bacillati</taxon>
        <taxon>Bacillota</taxon>
        <taxon>Bacilli</taxon>
        <taxon>Bacillales</taxon>
        <taxon>Paenibacillaceae</taxon>
        <taxon>Paenibacillus</taxon>
    </lineage>
</organism>
<keyword evidence="3" id="KW-0597">Phosphoprotein</keyword>
<keyword evidence="8" id="KW-0067">ATP-binding</keyword>
<keyword evidence="9 12" id="KW-1133">Transmembrane helix</keyword>
<keyword evidence="4" id="KW-0808">Transferase</keyword>
<feature type="transmembrane region" description="Helical" evidence="12">
    <location>
        <begin position="278"/>
        <end position="300"/>
    </location>
</feature>
<keyword evidence="10" id="KW-0902">Two-component regulatory system</keyword>
<evidence type="ECO:0000256" key="9">
    <source>
        <dbReference type="ARBA" id="ARBA00022989"/>
    </source>
</evidence>
<dbReference type="Proteomes" id="UP000309676">
    <property type="component" value="Unassembled WGS sequence"/>
</dbReference>
<evidence type="ECO:0000313" key="15">
    <source>
        <dbReference type="Proteomes" id="UP000309676"/>
    </source>
</evidence>
<keyword evidence="6" id="KW-0547">Nucleotide-binding</keyword>
<dbReference type="PANTHER" id="PTHR34220:SF11">
    <property type="entry name" value="SENSOR PROTEIN KINASE HPTS"/>
    <property type="match status" value="1"/>
</dbReference>
<dbReference type="EMBL" id="VCIW01000001">
    <property type="protein sequence ID" value="TLS53845.1"/>
    <property type="molecule type" value="Genomic_DNA"/>
</dbReference>
<dbReference type="Pfam" id="PF02518">
    <property type="entry name" value="HATPase_c"/>
    <property type="match status" value="1"/>
</dbReference>
<dbReference type="SUPFAM" id="SSF55874">
    <property type="entry name" value="ATPase domain of HSP90 chaperone/DNA topoisomerase II/histidine kinase"/>
    <property type="match status" value="1"/>
</dbReference>
<dbReference type="Gene3D" id="3.30.565.10">
    <property type="entry name" value="Histidine kinase-like ATPase, C-terminal domain"/>
    <property type="match status" value="1"/>
</dbReference>
<protein>
    <submittedName>
        <fullName evidence="14">Sensor histidine kinase</fullName>
    </submittedName>
</protein>
<evidence type="ECO:0000256" key="3">
    <source>
        <dbReference type="ARBA" id="ARBA00022553"/>
    </source>
</evidence>
<dbReference type="SUPFAM" id="SSF158472">
    <property type="entry name" value="HAMP domain-like"/>
    <property type="match status" value="1"/>
</dbReference>
<evidence type="ECO:0000256" key="8">
    <source>
        <dbReference type="ARBA" id="ARBA00022840"/>
    </source>
</evidence>
<keyword evidence="7 14" id="KW-0418">Kinase</keyword>
<evidence type="ECO:0000256" key="10">
    <source>
        <dbReference type="ARBA" id="ARBA00023012"/>
    </source>
</evidence>
<name>A0A5R9GNW0_9BACL</name>
<dbReference type="Gene3D" id="6.10.340.10">
    <property type="match status" value="1"/>
</dbReference>
<dbReference type="InterPro" id="IPR050640">
    <property type="entry name" value="Bact_2-comp_sensor_kinase"/>
</dbReference>
<dbReference type="PANTHER" id="PTHR34220">
    <property type="entry name" value="SENSOR HISTIDINE KINASE YPDA"/>
    <property type="match status" value="1"/>
</dbReference>
<comment type="subcellular location">
    <subcellularLocation>
        <location evidence="1">Cell membrane</location>
        <topology evidence="1">Multi-pass membrane protein</topology>
    </subcellularLocation>
</comment>
<sequence>MRKLFRSSYYRKIQIYFIVLVLLPIVTVSILSYTTNKETMMDNIRLTNKGVLEVMAKEMEETIEDLSYASLLFVENDELHTYLERYSHVERIVDFEDYRMFTDLENLLSLVSVKTSQPYIHMFLANEHGLIISTPGFFSRGKTVDQLRNHWGLIRPKVELDSTGHLQWLGEISSHTYPERYYYGTRVIRDPSNRNILGILNVGISEKYFYELFRSVPTGKFALFREGKRFAGSEDVALRPMQPNKDSIRNSASIPSVGWTLVLETPQEQVTGQLTRTFYISALFIMVLVSIFLVLSVLLARNLHRPIHRLQRLAVQFGSGNRSIRFPVTGDDEINDLGKTLNQMLDQINELIAGIESEQKEKRVMELQALANQIRPHFLLNTLNAMKISLALRQDKFHSEKVASLMMLLRNYLRMDEKATLKEECDVLRHYVSLMEMRNDMRIDFQANLSEEVEDSLVPKLMLQPLIENAIVHGFSERGEHPGIRLSAEKIDGALVIRISDNGVGMSTAHIDDMNRLLEGDGTDEDAASEHIGVTNIARRLQLTYGMQASLRIESNADAGVTIHLRIPIAENPSM</sequence>
<dbReference type="OrthoDB" id="2770831at2"/>